<proteinExistence type="predicted"/>
<reference evidence="1 2" key="1">
    <citation type="submission" date="2023-02" db="EMBL/GenBank/DDBJ databases">
        <title>Genome sequence of Sphingomonas naphthae.</title>
        <authorList>
            <person name="Kim S."/>
            <person name="Heo J."/>
            <person name="Kwon S.-W."/>
        </authorList>
    </citation>
    <scope>NUCLEOTIDE SEQUENCE [LARGE SCALE GENOMIC DNA]</scope>
    <source>
        <strain evidence="1 2">KACC 18716</strain>
    </source>
</reference>
<protein>
    <submittedName>
        <fullName evidence="1">Uncharacterized protein</fullName>
    </submittedName>
</protein>
<keyword evidence="2" id="KW-1185">Reference proteome</keyword>
<organism evidence="1 2">
    <name type="scientific">Sphingomonas naphthae</name>
    <dbReference type="NCBI Taxonomy" id="1813468"/>
    <lineage>
        <taxon>Bacteria</taxon>
        <taxon>Pseudomonadati</taxon>
        <taxon>Pseudomonadota</taxon>
        <taxon>Alphaproteobacteria</taxon>
        <taxon>Sphingomonadales</taxon>
        <taxon>Sphingomonadaceae</taxon>
        <taxon>Sphingomonas</taxon>
    </lineage>
</organism>
<sequence length="43" mass="4451">MLAALIAFFLASNAGPPPQEVQDEVAYQNCAGTWDPAACQAGL</sequence>
<dbReference type="Proteomes" id="UP001220395">
    <property type="component" value="Chromosome"/>
</dbReference>
<dbReference type="EMBL" id="CP117411">
    <property type="protein sequence ID" value="WCT72781.1"/>
    <property type="molecule type" value="Genomic_DNA"/>
</dbReference>
<name>A0ABY7THS7_9SPHN</name>
<evidence type="ECO:0000313" key="2">
    <source>
        <dbReference type="Proteomes" id="UP001220395"/>
    </source>
</evidence>
<accession>A0ABY7THS7</accession>
<dbReference type="RefSeq" id="WP_273686751.1">
    <property type="nucleotide sequence ID" value="NZ_CP117411.1"/>
</dbReference>
<gene>
    <name evidence="1" type="ORF">PQ455_14205</name>
</gene>
<evidence type="ECO:0000313" key="1">
    <source>
        <dbReference type="EMBL" id="WCT72781.1"/>
    </source>
</evidence>